<feature type="modified residue" description="4-aspartylphosphate" evidence="1">
    <location>
        <position position="78"/>
    </location>
</feature>
<reference evidence="4 6" key="2">
    <citation type="journal article" date="2018" name="Microb. Genom.">
        <title>Deciphering the unexplored Leptospira diversity from soils uncovers genomic evolution to virulence.</title>
        <authorList>
            <person name="Thibeaux R."/>
            <person name="Iraola G."/>
            <person name="Ferres I."/>
            <person name="Bierque E."/>
            <person name="Girault D."/>
            <person name="Soupe-Gilbert M.E."/>
            <person name="Picardeau M."/>
            <person name="Goarant C."/>
        </authorList>
    </citation>
    <scope>NUCLEOTIDE SEQUENCE [LARGE SCALE GENOMIC DNA]</scope>
    <source>
        <strain evidence="4 6">ATI7-C-A5</strain>
    </source>
</reference>
<evidence type="ECO:0000256" key="2">
    <source>
        <dbReference type="SAM" id="MobiDB-lite"/>
    </source>
</evidence>
<dbReference type="InterPro" id="IPR036890">
    <property type="entry name" value="HATPase_C_sf"/>
</dbReference>
<dbReference type="SUPFAM" id="SSF52172">
    <property type="entry name" value="CheY-like"/>
    <property type="match status" value="1"/>
</dbReference>
<sequence>MTQAIDIRQNRPLPTSPFSEKQRVPFRDPVLIIEDSPELRALLLQMCRNLGIDAEAFEDGRQALEAVHRRSYSAFIVDLEIPFLRGEDFIREIKTLLKDPVILVETGNNDPETIIEVMKLGVLDYLIKPVDFQVFGQSMKRISEYIQKKETERILQEETETRLRAQLDWMLYKQSWMSDLEKTVDVSKVTLNNIKQTFMSGGGIGGIVSLIEIVESVASFEGERCVLPKEIVELLFQNNQPVHKILKSLEKSMEILNRDMICRMESLRIDEFLEFVSEMADNASREMNEVLSEKFIELGFYRQNGCAEGSIRIDRDSFRTVFEELIVNAAKYAADHSKILIYHNFHNGMMNLHVKNEFDQDAVPGVPKEKELLVKQPFYRLVGYVYENFPMETIFSGLGLTIVDIVMRRHSGTFQISNIIDHSISETPIETVLASISLPLVP</sequence>
<comment type="caution">
    <text evidence="5">The sequence shown here is derived from an EMBL/GenBank/DDBJ whole genome shotgun (WGS) entry which is preliminary data.</text>
</comment>
<keyword evidence="1" id="KW-0597">Phosphoprotein</keyword>
<dbReference type="PROSITE" id="PS50110">
    <property type="entry name" value="RESPONSE_REGULATORY"/>
    <property type="match status" value="1"/>
</dbReference>
<dbReference type="InterPro" id="IPR001789">
    <property type="entry name" value="Sig_transdc_resp-reg_receiver"/>
</dbReference>
<dbReference type="PANTHER" id="PTHR43228">
    <property type="entry name" value="TWO-COMPONENT RESPONSE REGULATOR"/>
    <property type="match status" value="1"/>
</dbReference>
<dbReference type="EMBL" id="NPEF02000021">
    <property type="protein sequence ID" value="MDV6237243.1"/>
    <property type="molecule type" value="Genomic_DNA"/>
</dbReference>
<name>A0A2N0BPU8_9LEPT</name>
<keyword evidence="6" id="KW-1185">Reference proteome</keyword>
<dbReference type="EMBL" id="NPEF01000438">
    <property type="protein sequence ID" value="PJZ90950.1"/>
    <property type="molecule type" value="Genomic_DNA"/>
</dbReference>
<dbReference type="RefSeq" id="WP_100745615.1">
    <property type="nucleotide sequence ID" value="NZ_NPEF02000021.1"/>
</dbReference>
<gene>
    <name evidence="4" type="ORF">CH379_016545</name>
    <name evidence="5" type="ORF">CH379_21425</name>
</gene>
<organism evidence="5">
    <name type="scientific">Leptospira ellisii</name>
    <dbReference type="NCBI Taxonomy" id="2023197"/>
    <lineage>
        <taxon>Bacteria</taxon>
        <taxon>Pseudomonadati</taxon>
        <taxon>Spirochaetota</taxon>
        <taxon>Spirochaetia</taxon>
        <taxon>Leptospirales</taxon>
        <taxon>Leptospiraceae</taxon>
        <taxon>Leptospira</taxon>
    </lineage>
</organism>
<dbReference type="CDD" id="cd00156">
    <property type="entry name" value="REC"/>
    <property type="match status" value="1"/>
</dbReference>
<dbReference type="SMART" id="SM00448">
    <property type="entry name" value="REC"/>
    <property type="match status" value="1"/>
</dbReference>
<feature type="region of interest" description="Disordered" evidence="2">
    <location>
        <begin position="1"/>
        <end position="21"/>
    </location>
</feature>
<evidence type="ECO:0000313" key="5">
    <source>
        <dbReference type="EMBL" id="PJZ90950.1"/>
    </source>
</evidence>
<dbReference type="OrthoDB" id="340661at2"/>
<reference evidence="4" key="3">
    <citation type="submission" date="2023-10" db="EMBL/GenBank/DDBJ databases">
        <authorList>
            <person name="Picardeau M."/>
            <person name="Thibeaux R."/>
        </authorList>
    </citation>
    <scope>NUCLEOTIDE SEQUENCE</scope>
    <source>
        <strain evidence="4">ATI7-C-A5</strain>
    </source>
</reference>
<dbReference type="Gene3D" id="3.30.565.10">
    <property type="entry name" value="Histidine kinase-like ATPase, C-terminal domain"/>
    <property type="match status" value="1"/>
</dbReference>
<protein>
    <submittedName>
        <fullName evidence="4">Response regulator</fullName>
    </submittedName>
</protein>
<evidence type="ECO:0000259" key="3">
    <source>
        <dbReference type="PROSITE" id="PS50110"/>
    </source>
</evidence>
<evidence type="ECO:0000256" key="1">
    <source>
        <dbReference type="PROSITE-ProRule" id="PRU00169"/>
    </source>
</evidence>
<evidence type="ECO:0000313" key="4">
    <source>
        <dbReference type="EMBL" id="MDV6237243.1"/>
    </source>
</evidence>
<reference evidence="5" key="1">
    <citation type="submission" date="2017-07" db="EMBL/GenBank/DDBJ databases">
        <title>Leptospira spp. isolated from tropical soils.</title>
        <authorList>
            <person name="Thibeaux R."/>
            <person name="Iraola G."/>
            <person name="Ferres I."/>
            <person name="Bierque E."/>
            <person name="Girault D."/>
            <person name="Soupe-Gilbert M.-E."/>
            <person name="Picardeau M."/>
            <person name="Goarant C."/>
        </authorList>
    </citation>
    <scope>NUCLEOTIDE SEQUENCE [LARGE SCALE GENOMIC DNA]</scope>
    <source>
        <strain evidence="5">ATI7-C-A5</strain>
    </source>
</reference>
<dbReference type="Pfam" id="PF00072">
    <property type="entry name" value="Response_reg"/>
    <property type="match status" value="1"/>
</dbReference>
<dbReference type="GO" id="GO:0000160">
    <property type="term" value="P:phosphorelay signal transduction system"/>
    <property type="evidence" value="ECO:0007669"/>
    <property type="project" value="InterPro"/>
</dbReference>
<accession>A0A2N0BPU8</accession>
<dbReference type="Gene3D" id="3.40.50.2300">
    <property type="match status" value="1"/>
</dbReference>
<dbReference type="InterPro" id="IPR052048">
    <property type="entry name" value="ST_Response_Regulator"/>
</dbReference>
<dbReference type="AlphaFoldDB" id="A0A2N0BPU8"/>
<dbReference type="InterPro" id="IPR003594">
    <property type="entry name" value="HATPase_dom"/>
</dbReference>
<feature type="domain" description="Response regulatory" evidence="3">
    <location>
        <begin position="29"/>
        <end position="143"/>
    </location>
</feature>
<proteinExistence type="predicted"/>
<dbReference type="SUPFAM" id="SSF55874">
    <property type="entry name" value="ATPase domain of HSP90 chaperone/DNA topoisomerase II/histidine kinase"/>
    <property type="match status" value="1"/>
</dbReference>
<dbReference type="Proteomes" id="UP000232122">
    <property type="component" value="Unassembled WGS sequence"/>
</dbReference>
<dbReference type="PANTHER" id="PTHR43228:SF1">
    <property type="entry name" value="TWO-COMPONENT RESPONSE REGULATOR ARR22"/>
    <property type="match status" value="1"/>
</dbReference>
<dbReference type="Pfam" id="PF02518">
    <property type="entry name" value="HATPase_c"/>
    <property type="match status" value="1"/>
</dbReference>
<dbReference type="InterPro" id="IPR011006">
    <property type="entry name" value="CheY-like_superfamily"/>
</dbReference>
<accession>A0A2N0B342</accession>
<evidence type="ECO:0000313" key="6">
    <source>
        <dbReference type="Proteomes" id="UP000232122"/>
    </source>
</evidence>